<dbReference type="Proteomes" id="UP001266305">
    <property type="component" value="Unassembled WGS sequence"/>
</dbReference>
<evidence type="ECO:0000313" key="1">
    <source>
        <dbReference type="EMBL" id="KAK2096165.1"/>
    </source>
</evidence>
<reference evidence="1 2" key="1">
    <citation type="submission" date="2023-05" db="EMBL/GenBank/DDBJ databases">
        <title>B98-5 Cell Line De Novo Hybrid Assembly: An Optical Mapping Approach.</title>
        <authorList>
            <person name="Kananen K."/>
            <person name="Auerbach J.A."/>
            <person name="Kautto E."/>
            <person name="Blachly J.S."/>
        </authorList>
    </citation>
    <scope>NUCLEOTIDE SEQUENCE [LARGE SCALE GENOMIC DNA]</scope>
    <source>
        <strain evidence="1">B95-8</strain>
        <tissue evidence="1">Cell line</tissue>
    </source>
</reference>
<comment type="caution">
    <text evidence="1">The sequence shown here is derived from an EMBL/GenBank/DDBJ whole genome shotgun (WGS) entry which is preliminary data.</text>
</comment>
<protein>
    <submittedName>
        <fullName evidence="1">Uncharacterized protein</fullName>
    </submittedName>
</protein>
<evidence type="ECO:0000313" key="2">
    <source>
        <dbReference type="Proteomes" id="UP001266305"/>
    </source>
</evidence>
<dbReference type="EMBL" id="JASSZA010000012">
    <property type="protein sequence ID" value="KAK2096165.1"/>
    <property type="molecule type" value="Genomic_DNA"/>
</dbReference>
<accession>A0ABQ9UHE0</accession>
<gene>
    <name evidence="1" type="ORF">P7K49_025199</name>
</gene>
<proteinExistence type="predicted"/>
<name>A0ABQ9UHE0_SAGOE</name>
<keyword evidence="2" id="KW-1185">Reference proteome</keyword>
<sequence length="102" mass="11045">MHEEEKLGGERPRVSTGTLGDWKGVVRNAWGFGGAEQAVDAPEAEKGAEFGHLKKSRHLLYPHSTLGWGRTSETCAWLPGKLEAAPEFNIGPLSLHQVSVPS</sequence>
<organism evidence="1 2">
    <name type="scientific">Saguinus oedipus</name>
    <name type="common">Cotton-top tamarin</name>
    <name type="synonym">Oedipomidas oedipus</name>
    <dbReference type="NCBI Taxonomy" id="9490"/>
    <lineage>
        <taxon>Eukaryota</taxon>
        <taxon>Metazoa</taxon>
        <taxon>Chordata</taxon>
        <taxon>Craniata</taxon>
        <taxon>Vertebrata</taxon>
        <taxon>Euteleostomi</taxon>
        <taxon>Mammalia</taxon>
        <taxon>Eutheria</taxon>
        <taxon>Euarchontoglires</taxon>
        <taxon>Primates</taxon>
        <taxon>Haplorrhini</taxon>
        <taxon>Platyrrhini</taxon>
        <taxon>Cebidae</taxon>
        <taxon>Callitrichinae</taxon>
        <taxon>Saguinus</taxon>
    </lineage>
</organism>